<evidence type="ECO:0000313" key="1">
    <source>
        <dbReference type="EMBL" id="PMD29775.1"/>
    </source>
</evidence>
<evidence type="ECO:0000313" key="2">
    <source>
        <dbReference type="Proteomes" id="UP000235786"/>
    </source>
</evidence>
<accession>A0A2J6QU33</accession>
<dbReference type="InterPro" id="IPR036249">
    <property type="entry name" value="Thioredoxin-like_sf"/>
</dbReference>
<dbReference type="Pfam" id="PF13911">
    <property type="entry name" value="AhpC-TSA_2"/>
    <property type="match status" value="1"/>
</dbReference>
<dbReference type="AlphaFoldDB" id="A0A2J6QU33"/>
<dbReference type="STRING" id="1149755.A0A2J6QU33"/>
<dbReference type="InterPro" id="IPR032801">
    <property type="entry name" value="PXL2A/B/C"/>
</dbReference>
<dbReference type="PANTHER" id="PTHR28630:SF3">
    <property type="entry name" value="PEROXIREDOXIN-LIKE 2C"/>
    <property type="match status" value="1"/>
</dbReference>
<gene>
    <name evidence="1" type="ORF">L207DRAFT_642119</name>
</gene>
<protein>
    <recommendedName>
        <fullName evidence="3">Thioredoxin-like protein AAED1</fullName>
    </recommendedName>
</protein>
<dbReference type="PANTHER" id="PTHR28630">
    <property type="match status" value="1"/>
</dbReference>
<keyword evidence="2" id="KW-1185">Reference proteome</keyword>
<proteinExistence type="predicted"/>
<dbReference type="Gene3D" id="3.40.30.10">
    <property type="entry name" value="Glutaredoxin"/>
    <property type="match status" value="1"/>
</dbReference>
<name>A0A2J6QU33_HYAVF</name>
<dbReference type="OrthoDB" id="40334at2759"/>
<reference evidence="1 2" key="1">
    <citation type="submission" date="2016-04" db="EMBL/GenBank/DDBJ databases">
        <title>A degradative enzymes factory behind the ericoid mycorrhizal symbiosis.</title>
        <authorList>
            <consortium name="DOE Joint Genome Institute"/>
            <person name="Martino E."/>
            <person name="Morin E."/>
            <person name="Grelet G."/>
            <person name="Kuo A."/>
            <person name="Kohler A."/>
            <person name="Daghino S."/>
            <person name="Barry K."/>
            <person name="Choi C."/>
            <person name="Cichocki N."/>
            <person name="Clum A."/>
            <person name="Copeland A."/>
            <person name="Hainaut M."/>
            <person name="Haridas S."/>
            <person name="Labutti K."/>
            <person name="Lindquist E."/>
            <person name="Lipzen A."/>
            <person name="Khouja H.-R."/>
            <person name="Murat C."/>
            <person name="Ohm R."/>
            <person name="Olson A."/>
            <person name="Spatafora J."/>
            <person name="Veneault-Fourrey C."/>
            <person name="Henrissat B."/>
            <person name="Grigoriev I."/>
            <person name="Martin F."/>
            <person name="Perotto S."/>
        </authorList>
    </citation>
    <scope>NUCLEOTIDE SEQUENCE [LARGE SCALE GENOMIC DNA]</scope>
    <source>
        <strain evidence="1 2">F</strain>
    </source>
</reference>
<dbReference type="Proteomes" id="UP000235786">
    <property type="component" value="Unassembled WGS sequence"/>
</dbReference>
<dbReference type="SUPFAM" id="SSF52833">
    <property type="entry name" value="Thioredoxin-like"/>
    <property type="match status" value="1"/>
</dbReference>
<dbReference type="EMBL" id="KZ613971">
    <property type="protein sequence ID" value="PMD29775.1"/>
    <property type="molecule type" value="Genomic_DNA"/>
</dbReference>
<sequence length="243" mass="27185">MASCEVPAKDVDFGPLNFPKNVDVNDDLPSEETLAKIADYSLLDVNGKQVPFRSLYEGTNGEKKHKVLVIFVRHFYCGSCQDYLEYLCTGLPSPTELQALPEAVSVIIIGCGAPSLIPFYAEKTSCTFRIYSEPTRHLYSVLQMTKSMARSETLPKYIKNTSLFESFMRSARQAWARVTHGDALKGGPGDQVGGEFLFEDGKMTWCHRMRNTMDHSDLQKIREVLTLPIAETSEEILTGVNNT</sequence>
<organism evidence="1 2">
    <name type="scientific">Hyaloscypha variabilis (strain UAMH 11265 / GT02V1 / F)</name>
    <name type="common">Meliniomyces variabilis</name>
    <dbReference type="NCBI Taxonomy" id="1149755"/>
    <lineage>
        <taxon>Eukaryota</taxon>
        <taxon>Fungi</taxon>
        <taxon>Dikarya</taxon>
        <taxon>Ascomycota</taxon>
        <taxon>Pezizomycotina</taxon>
        <taxon>Leotiomycetes</taxon>
        <taxon>Helotiales</taxon>
        <taxon>Hyaloscyphaceae</taxon>
        <taxon>Hyaloscypha</taxon>
        <taxon>Hyaloscypha variabilis</taxon>
    </lineage>
</organism>
<dbReference type="CDD" id="cd02970">
    <property type="entry name" value="PRX_like2"/>
    <property type="match status" value="1"/>
</dbReference>
<evidence type="ECO:0008006" key="3">
    <source>
        <dbReference type="Google" id="ProtNLM"/>
    </source>
</evidence>